<dbReference type="EMBL" id="JBHRTK010000016">
    <property type="protein sequence ID" value="MFC3208125.1"/>
    <property type="molecule type" value="Genomic_DNA"/>
</dbReference>
<comment type="caution">
    <text evidence="1">The sequence shown here is derived from an EMBL/GenBank/DDBJ whole genome shotgun (WGS) entry which is preliminary data.</text>
</comment>
<protein>
    <submittedName>
        <fullName evidence="1">Uncharacterized protein</fullName>
    </submittedName>
</protein>
<name>A0ABV7KCU2_9HYPH</name>
<dbReference type="Proteomes" id="UP001595583">
    <property type="component" value="Unassembled WGS sequence"/>
</dbReference>
<reference evidence="2" key="1">
    <citation type="journal article" date="2019" name="Int. J. Syst. Evol. Microbiol.">
        <title>The Global Catalogue of Microorganisms (GCM) 10K type strain sequencing project: providing services to taxonomists for standard genome sequencing and annotation.</title>
        <authorList>
            <consortium name="The Broad Institute Genomics Platform"/>
            <consortium name="The Broad Institute Genome Sequencing Center for Infectious Disease"/>
            <person name="Wu L."/>
            <person name="Ma J."/>
        </authorList>
    </citation>
    <scope>NUCLEOTIDE SEQUENCE [LARGE SCALE GENOMIC DNA]</scope>
    <source>
        <strain evidence="2">KCTC 52165</strain>
    </source>
</reference>
<gene>
    <name evidence="1" type="ORF">ACFOHJ_18025</name>
</gene>
<accession>A0ABV7KCU2</accession>
<proteinExistence type="predicted"/>
<dbReference type="RefSeq" id="WP_378222981.1">
    <property type="nucleotide sequence ID" value="NZ_JBHRTK010000016.1"/>
</dbReference>
<evidence type="ECO:0000313" key="2">
    <source>
        <dbReference type="Proteomes" id="UP001595583"/>
    </source>
</evidence>
<evidence type="ECO:0000313" key="1">
    <source>
        <dbReference type="EMBL" id="MFC3208125.1"/>
    </source>
</evidence>
<organism evidence="1 2">
    <name type="scientific">Aquamicrobium soli</name>
    <dbReference type="NCBI Taxonomy" id="1811518"/>
    <lineage>
        <taxon>Bacteria</taxon>
        <taxon>Pseudomonadati</taxon>
        <taxon>Pseudomonadota</taxon>
        <taxon>Alphaproteobacteria</taxon>
        <taxon>Hyphomicrobiales</taxon>
        <taxon>Phyllobacteriaceae</taxon>
        <taxon>Aquamicrobium</taxon>
    </lineage>
</organism>
<keyword evidence="2" id="KW-1185">Reference proteome</keyword>
<sequence length="145" mass="16639">MIDSRVQEVCGEFGLRIIPSTRYPDIGETRAPKTILKIIRKRGEDHARWVIRTIMETANNKTLADEMALWAISDLVLAYWDDILADPSAWFEVWDSVPVGRRQWEIQQRLSGIVNQRAALAGVVNRHLYERFDAPQPELPLEAGQ</sequence>